<comment type="caution">
    <text evidence="6">The sequence shown here is derived from an EMBL/GenBank/DDBJ whole genome shotgun (WGS) entry which is preliminary data.</text>
</comment>
<evidence type="ECO:0000256" key="2">
    <source>
        <dbReference type="ARBA" id="ARBA00023015"/>
    </source>
</evidence>
<dbReference type="SUPFAM" id="SSF53850">
    <property type="entry name" value="Periplasmic binding protein-like II"/>
    <property type="match status" value="1"/>
</dbReference>
<evidence type="ECO:0000259" key="5">
    <source>
        <dbReference type="PROSITE" id="PS50931"/>
    </source>
</evidence>
<organism evidence="6 7">
    <name type="scientific">Nitrincola tibetensis</name>
    <dbReference type="NCBI Taxonomy" id="2219697"/>
    <lineage>
        <taxon>Bacteria</taxon>
        <taxon>Pseudomonadati</taxon>
        <taxon>Pseudomonadota</taxon>
        <taxon>Gammaproteobacteria</taxon>
        <taxon>Oceanospirillales</taxon>
        <taxon>Oceanospirillaceae</taxon>
        <taxon>Nitrincola</taxon>
    </lineage>
</organism>
<dbReference type="OrthoDB" id="9786526at2"/>
<keyword evidence="4" id="KW-0804">Transcription</keyword>
<dbReference type="InterPro" id="IPR036390">
    <property type="entry name" value="WH_DNA-bd_sf"/>
</dbReference>
<evidence type="ECO:0000256" key="3">
    <source>
        <dbReference type="ARBA" id="ARBA00023125"/>
    </source>
</evidence>
<dbReference type="AlphaFoldDB" id="A0A364NKH2"/>
<dbReference type="SUPFAM" id="SSF46785">
    <property type="entry name" value="Winged helix' DNA-binding domain"/>
    <property type="match status" value="1"/>
</dbReference>
<keyword evidence="7" id="KW-1185">Reference proteome</keyword>
<reference evidence="6 7" key="1">
    <citation type="submission" date="2018-06" db="EMBL/GenBank/DDBJ databases">
        <title>Nitrincola tibetense sp. nov., isolated from Lake XuguoCo on Tibetan Plateau.</title>
        <authorList>
            <person name="Xing P."/>
        </authorList>
    </citation>
    <scope>NUCLEOTIDE SEQUENCE [LARGE SCALE GENOMIC DNA]</scope>
    <source>
        <strain evidence="7">xg18</strain>
    </source>
</reference>
<proteinExistence type="inferred from homology"/>
<dbReference type="PANTHER" id="PTHR30126">
    <property type="entry name" value="HTH-TYPE TRANSCRIPTIONAL REGULATOR"/>
    <property type="match status" value="1"/>
</dbReference>
<gene>
    <name evidence="6" type="ORF">DN062_12855</name>
</gene>
<keyword evidence="3" id="KW-0238">DNA-binding</keyword>
<dbReference type="InterPro" id="IPR000847">
    <property type="entry name" value="LysR_HTH_N"/>
</dbReference>
<dbReference type="GO" id="GO:0000976">
    <property type="term" value="F:transcription cis-regulatory region binding"/>
    <property type="evidence" value="ECO:0007669"/>
    <property type="project" value="TreeGrafter"/>
</dbReference>
<comment type="similarity">
    <text evidence="1">Belongs to the LysR transcriptional regulatory family.</text>
</comment>
<protein>
    <submittedName>
        <fullName evidence="6">LysR family transcriptional regulator</fullName>
    </submittedName>
</protein>
<evidence type="ECO:0000256" key="4">
    <source>
        <dbReference type="ARBA" id="ARBA00023163"/>
    </source>
</evidence>
<feature type="domain" description="HTH lysR-type" evidence="5">
    <location>
        <begin position="1"/>
        <end position="58"/>
    </location>
</feature>
<sequence length="294" mass="33033">MRPSQAEVFLAVLEEGSIADAARRLHRSRTTLSALLASLEDELNARLFERSGKSITPTDLAWAIQPDAIRLLQAYHQIVRRCELERGGIETTLRLARDDSLPETFWLEAMRALKDRFPMTGISVYLAPPQELPTLVANQTVDIAFGLNLTKVIDPNVYLEPLAGLRLMMISSTNHPLARLPEIQRDDLIAHTQITLAFVDHEEELVPDVILSTNYLALTQYELIRDAVEANAGWAWLPQPLVSSESIGTQYKVLKTAEGLLWKDFCGFHFSSNTKGKVALKLEEILVSYLSQFH</sequence>
<keyword evidence="2" id="KW-0805">Transcription regulation</keyword>
<dbReference type="CDD" id="cd05466">
    <property type="entry name" value="PBP2_LTTR_substrate"/>
    <property type="match status" value="1"/>
</dbReference>
<dbReference type="Gene3D" id="3.40.190.290">
    <property type="match status" value="1"/>
</dbReference>
<dbReference type="Pfam" id="PF00126">
    <property type="entry name" value="HTH_1"/>
    <property type="match status" value="1"/>
</dbReference>
<dbReference type="InterPro" id="IPR005119">
    <property type="entry name" value="LysR_subst-bd"/>
</dbReference>
<evidence type="ECO:0000256" key="1">
    <source>
        <dbReference type="ARBA" id="ARBA00009437"/>
    </source>
</evidence>
<evidence type="ECO:0000313" key="6">
    <source>
        <dbReference type="EMBL" id="RAU17572.1"/>
    </source>
</evidence>
<dbReference type="EMBL" id="QKRX01000009">
    <property type="protein sequence ID" value="RAU17572.1"/>
    <property type="molecule type" value="Genomic_DNA"/>
</dbReference>
<dbReference type="Proteomes" id="UP000250744">
    <property type="component" value="Unassembled WGS sequence"/>
</dbReference>
<name>A0A364NKH2_9GAMM</name>
<evidence type="ECO:0000313" key="7">
    <source>
        <dbReference type="Proteomes" id="UP000250744"/>
    </source>
</evidence>
<dbReference type="InterPro" id="IPR036388">
    <property type="entry name" value="WH-like_DNA-bd_sf"/>
</dbReference>
<accession>A0A364NKH2</accession>
<dbReference type="PROSITE" id="PS50931">
    <property type="entry name" value="HTH_LYSR"/>
    <property type="match status" value="1"/>
</dbReference>
<dbReference type="Gene3D" id="1.10.10.10">
    <property type="entry name" value="Winged helix-like DNA-binding domain superfamily/Winged helix DNA-binding domain"/>
    <property type="match status" value="1"/>
</dbReference>
<dbReference type="Pfam" id="PF03466">
    <property type="entry name" value="LysR_substrate"/>
    <property type="match status" value="1"/>
</dbReference>
<dbReference type="RefSeq" id="WP_112159724.1">
    <property type="nucleotide sequence ID" value="NZ_QKRX01000009.1"/>
</dbReference>
<dbReference type="PANTHER" id="PTHR30126:SF22">
    <property type="entry name" value="HTH-TYPE TRANSCRIPTIONAL REGULATOR YHAJ-RELATED"/>
    <property type="match status" value="1"/>
</dbReference>
<dbReference type="GO" id="GO:0003700">
    <property type="term" value="F:DNA-binding transcription factor activity"/>
    <property type="evidence" value="ECO:0007669"/>
    <property type="project" value="InterPro"/>
</dbReference>